<protein>
    <submittedName>
        <fullName evidence="2">F0F1-type ATP synthase assembly protein I</fullName>
    </submittedName>
</protein>
<evidence type="ECO:0000256" key="1">
    <source>
        <dbReference type="SAM" id="Phobius"/>
    </source>
</evidence>
<keyword evidence="1" id="KW-0812">Transmembrane</keyword>
<dbReference type="RefSeq" id="WP_174496511.1">
    <property type="nucleotide sequence ID" value="NZ_CADDWK010000008.1"/>
</dbReference>
<organism evidence="2 3">
    <name type="scientific">Salirhabdus euzebyi</name>
    <dbReference type="NCBI Taxonomy" id="394506"/>
    <lineage>
        <taxon>Bacteria</taxon>
        <taxon>Bacillati</taxon>
        <taxon>Bacillota</taxon>
        <taxon>Bacilli</taxon>
        <taxon>Bacillales</taxon>
        <taxon>Bacillaceae</taxon>
        <taxon>Salirhabdus</taxon>
    </lineage>
</organism>
<dbReference type="EMBL" id="JACHGH010000006">
    <property type="protein sequence ID" value="MBB6453955.1"/>
    <property type="molecule type" value="Genomic_DNA"/>
</dbReference>
<accession>A0A841Q6E9</accession>
<reference evidence="2 3" key="1">
    <citation type="submission" date="2020-08" db="EMBL/GenBank/DDBJ databases">
        <title>Genomic Encyclopedia of Type Strains, Phase IV (KMG-IV): sequencing the most valuable type-strain genomes for metagenomic binning, comparative biology and taxonomic classification.</title>
        <authorList>
            <person name="Goeker M."/>
        </authorList>
    </citation>
    <scope>NUCLEOTIDE SEQUENCE [LARGE SCALE GENOMIC DNA]</scope>
    <source>
        <strain evidence="2 3">DSM 19612</strain>
    </source>
</reference>
<proteinExistence type="predicted"/>
<keyword evidence="3" id="KW-1185">Reference proteome</keyword>
<gene>
    <name evidence="2" type="ORF">HNQ94_002406</name>
</gene>
<feature type="transmembrane region" description="Helical" evidence="1">
    <location>
        <begin position="12"/>
        <end position="32"/>
    </location>
</feature>
<comment type="caution">
    <text evidence="2">The sequence shown here is derived from an EMBL/GenBank/DDBJ whole genome shotgun (WGS) entry which is preliminary data.</text>
</comment>
<feature type="transmembrane region" description="Helical" evidence="1">
    <location>
        <begin position="44"/>
        <end position="65"/>
    </location>
</feature>
<dbReference type="Pfam" id="PF09527">
    <property type="entry name" value="ATPase_gene1"/>
    <property type="match status" value="1"/>
</dbReference>
<dbReference type="AlphaFoldDB" id="A0A841Q6E9"/>
<evidence type="ECO:0000313" key="2">
    <source>
        <dbReference type="EMBL" id="MBB6453955.1"/>
    </source>
</evidence>
<name>A0A841Q6E9_9BACI</name>
<keyword evidence="1" id="KW-0472">Membrane</keyword>
<sequence>MGKSQYPFRAIALTSGILSNLAGSTLIGIFFGRWIDQKLSTEPLFLIIGLFIGLASGVYATIYLVKKYTGEE</sequence>
<keyword evidence="1" id="KW-1133">Transmembrane helix</keyword>
<dbReference type="InterPro" id="IPR032820">
    <property type="entry name" value="ATPase_put"/>
</dbReference>
<dbReference type="Proteomes" id="UP000581688">
    <property type="component" value="Unassembled WGS sequence"/>
</dbReference>
<evidence type="ECO:0000313" key="3">
    <source>
        <dbReference type="Proteomes" id="UP000581688"/>
    </source>
</evidence>